<feature type="compositionally biased region" description="Low complexity" evidence="4">
    <location>
        <begin position="57"/>
        <end position="72"/>
    </location>
</feature>
<organism evidence="6 7">
    <name type="scientific">Hypsibius exemplaris</name>
    <name type="common">Freshwater tardigrade</name>
    <dbReference type="NCBI Taxonomy" id="2072580"/>
    <lineage>
        <taxon>Eukaryota</taxon>
        <taxon>Metazoa</taxon>
        <taxon>Ecdysozoa</taxon>
        <taxon>Tardigrada</taxon>
        <taxon>Eutardigrada</taxon>
        <taxon>Parachela</taxon>
        <taxon>Hypsibioidea</taxon>
        <taxon>Hypsibiidae</taxon>
        <taxon>Hypsibius</taxon>
    </lineage>
</organism>
<accession>A0A1W0X7H0</accession>
<feature type="region of interest" description="Disordered" evidence="4">
    <location>
        <begin position="888"/>
        <end position="919"/>
    </location>
</feature>
<dbReference type="PROSITE" id="PS50057">
    <property type="entry name" value="FERM_3"/>
    <property type="match status" value="1"/>
</dbReference>
<evidence type="ECO:0000313" key="6">
    <source>
        <dbReference type="EMBL" id="OQV23252.1"/>
    </source>
</evidence>
<feature type="compositionally biased region" description="Polar residues" evidence="4">
    <location>
        <begin position="1"/>
        <end position="32"/>
    </location>
</feature>
<dbReference type="GO" id="GO:0005923">
    <property type="term" value="C:bicellular tight junction"/>
    <property type="evidence" value="ECO:0007669"/>
    <property type="project" value="TreeGrafter"/>
</dbReference>
<keyword evidence="3" id="KW-0175">Coiled coil</keyword>
<dbReference type="InterPro" id="IPR011993">
    <property type="entry name" value="PH-like_dom_sf"/>
</dbReference>
<dbReference type="Pfam" id="PF09380">
    <property type="entry name" value="FERM_C"/>
    <property type="match status" value="1"/>
</dbReference>
<dbReference type="SMART" id="SM01196">
    <property type="entry name" value="FERM_C"/>
    <property type="match status" value="1"/>
</dbReference>
<dbReference type="InterPro" id="IPR019748">
    <property type="entry name" value="FERM_central"/>
</dbReference>
<feature type="compositionally biased region" description="Basic and acidic residues" evidence="4">
    <location>
        <begin position="102"/>
        <end position="121"/>
    </location>
</feature>
<dbReference type="Gene3D" id="2.30.29.30">
    <property type="entry name" value="Pleckstrin-homology domain (PH domain)/Phosphotyrosine-binding domain (PTB)"/>
    <property type="match status" value="1"/>
</dbReference>
<evidence type="ECO:0000256" key="1">
    <source>
        <dbReference type="ARBA" id="ARBA00004496"/>
    </source>
</evidence>
<evidence type="ECO:0000256" key="2">
    <source>
        <dbReference type="ARBA" id="ARBA00022490"/>
    </source>
</evidence>
<dbReference type="InterPro" id="IPR029071">
    <property type="entry name" value="Ubiquitin-like_domsf"/>
</dbReference>
<comment type="caution">
    <text evidence="6">The sequence shown here is derived from an EMBL/GenBank/DDBJ whole genome shotgun (WGS) entry which is preliminary data.</text>
</comment>
<dbReference type="InterPro" id="IPR035963">
    <property type="entry name" value="FERM_2"/>
</dbReference>
<dbReference type="PRINTS" id="PR00935">
    <property type="entry name" value="BAND41"/>
</dbReference>
<dbReference type="SUPFAM" id="SSF50729">
    <property type="entry name" value="PH domain-like"/>
    <property type="match status" value="1"/>
</dbReference>
<feature type="compositionally biased region" description="Polar residues" evidence="4">
    <location>
        <begin position="849"/>
        <end position="876"/>
    </location>
</feature>
<feature type="domain" description="FERM" evidence="5">
    <location>
        <begin position="232"/>
        <end position="575"/>
    </location>
</feature>
<dbReference type="GO" id="GO:0005737">
    <property type="term" value="C:cytoplasm"/>
    <property type="evidence" value="ECO:0007669"/>
    <property type="project" value="UniProtKB-SubCell"/>
</dbReference>
<dbReference type="Pfam" id="PF00373">
    <property type="entry name" value="FERM_M"/>
    <property type="match status" value="1"/>
</dbReference>
<dbReference type="GO" id="GO:0005912">
    <property type="term" value="C:adherens junction"/>
    <property type="evidence" value="ECO:0007669"/>
    <property type="project" value="TreeGrafter"/>
</dbReference>
<dbReference type="CDD" id="cd17103">
    <property type="entry name" value="FERM_F1_FRMD4"/>
    <property type="match status" value="1"/>
</dbReference>
<feature type="region of interest" description="Disordered" evidence="4">
    <location>
        <begin position="831"/>
        <end position="876"/>
    </location>
</feature>
<dbReference type="Proteomes" id="UP000192578">
    <property type="component" value="Unassembled WGS sequence"/>
</dbReference>
<evidence type="ECO:0000259" key="5">
    <source>
        <dbReference type="PROSITE" id="PS50057"/>
    </source>
</evidence>
<dbReference type="FunFam" id="3.10.20.90:FF:000019">
    <property type="entry name" value="FERM domain containing 4A"/>
    <property type="match status" value="1"/>
</dbReference>
<dbReference type="Pfam" id="PF09379">
    <property type="entry name" value="FERM_N"/>
    <property type="match status" value="1"/>
</dbReference>
<proteinExistence type="predicted"/>
<dbReference type="SUPFAM" id="SSF47031">
    <property type="entry name" value="Second domain of FERM"/>
    <property type="match status" value="1"/>
</dbReference>
<comment type="subcellular location">
    <subcellularLocation>
        <location evidence="1">Cytoplasm</location>
    </subcellularLocation>
</comment>
<dbReference type="PANTHER" id="PTHR46079:SF2">
    <property type="entry name" value="FERM DOMAIN-CONTAINING PROTEIN"/>
    <property type="match status" value="1"/>
</dbReference>
<dbReference type="Gene3D" id="1.20.80.10">
    <property type="match status" value="1"/>
</dbReference>
<feature type="compositionally biased region" description="Basic residues" evidence="4">
    <location>
        <begin position="85"/>
        <end position="98"/>
    </location>
</feature>
<dbReference type="PANTHER" id="PTHR46079">
    <property type="entry name" value="FERM DOMAIN-CONTAINING PROTEIN 4"/>
    <property type="match status" value="1"/>
</dbReference>
<dbReference type="Gene3D" id="3.10.20.90">
    <property type="entry name" value="Phosphatidylinositol 3-kinase Catalytic Subunit, Chain A, domain 1"/>
    <property type="match status" value="1"/>
</dbReference>
<keyword evidence="2" id="KW-0963">Cytoplasm</keyword>
<feature type="compositionally biased region" description="Polar residues" evidence="4">
    <location>
        <begin position="153"/>
        <end position="167"/>
    </location>
</feature>
<dbReference type="SUPFAM" id="SSF54236">
    <property type="entry name" value="Ubiquitin-like"/>
    <property type="match status" value="1"/>
</dbReference>
<dbReference type="SMART" id="SM00295">
    <property type="entry name" value="B41"/>
    <property type="match status" value="1"/>
</dbReference>
<dbReference type="AlphaFoldDB" id="A0A1W0X7H0"/>
<name>A0A1W0X7H0_HYPEX</name>
<feature type="region of interest" description="Disordered" evidence="4">
    <location>
        <begin position="1"/>
        <end position="195"/>
    </location>
</feature>
<feature type="compositionally biased region" description="Polar residues" evidence="4">
    <location>
        <begin position="135"/>
        <end position="145"/>
    </location>
</feature>
<dbReference type="CDD" id="cd14473">
    <property type="entry name" value="FERM_B-lobe"/>
    <property type="match status" value="1"/>
</dbReference>
<dbReference type="InterPro" id="IPR018980">
    <property type="entry name" value="FERM_PH-like_C"/>
</dbReference>
<feature type="region of interest" description="Disordered" evidence="4">
    <location>
        <begin position="955"/>
        <end position="1009"/>
    </location>
</feature>
<dbReference type="InterPro" id="IPR047176">
    <property type="entry name" value="FRMD4A/B"/>
</dbReference>
<dbReference type="EMBL" id="MTYJ01000013">
    <property type="protein sequence ID" value="OQV23252.1"/>
    <property type="molecule type" value="Genomic_DNA"/>
</dbReference>
<keyword evidence="7" id="KW-1185">Reference proteome</keyword>
<feature type="compositionally biased region" description="Low complexity" evidence="4">
    <location>
        <begin position="831"/>
        <end position="842"/>
    </location>
</feature>
<evidence type="ECO:0000256" key="3">
    <source>
        <dbReference type="ARBA" id="ARBA00023054"/>
    </source>
</evidence>
<dbReference type="Pfam" id="PF11819">
    <property type="entry name" value="CUPID"/>
    <property type="match status" value="1"/>
</dbReference>
<reference evidence="7" key="1">
    <citation type="submission" date="2017-01" db="EMBL/GenBank/DDBJ databases">
        <title>Comparative genomics of anhydrobiosis in the tardigrade Hypsibius dujardini.</title>
        <authorList>
            <person name="Yoshida Y."/>
            <person name="Koutsovoulos G."/>
            <person name="Laetsch D."/>
            <person name="Stevens L."/>
            <person name="Kumar S."/>
            <person name="Horikawa D."/>
            <person name="Ishino K."/>
            <person name="Komine S."/>
            <person name="Tomita M."/>
            <person name="Blaxter M."/>
            <person name="Arakawa K."/>
        </authorList>
    </citation>
    <scope>NUCLEOTIDE SEQUENCE [LARGE SCALE GENOMIC DNA]</scope>
    <source>
        <strain evidence="7">Z151</strain>
    </source>
</reference>
<protein>
    <submittedName>
        <fullName evidence="6">FERM domain-containing protein 4A</fullName>
    </submittedName>
</protein>
<feature type="region of interest" description="Disordered" evidence="4">
    <location>
        <begin position="1133"/>
        <end position="1165"/>
    </location>
</feature>
<evidence type="ECO:0000313" key="7">
    <source>
        <dbReference type="Proteomes" id="UP000192578"/>
    </source>
</evidence>
<dbReference type="InterPro" id="IPR000299">
    <property type="entry name" value="FERM_domain"/>
</dbReference>
<dbReference type="InterPro" id="IPR018979">
    <property type="entry name" value="FERM_N"/>
</dbReference>
<dbReference type="InterPro" id="IPR014352">
    <property type="entry name" value="FERM/acyl-CoA-bd_prot_sf"/>
</dbReference>
<dbReference type="GO" id="GO:0090162">
    <property type="term" value="P:establishment of epithelial cell polarity"/>
    <property type="evidence" value="ECO:0007669"/>
    <property type="project" value="InterPro"/>
</dbReference>
<gene>
    <name evidence="6" type="ORF">BV898_02981</name>
</gene>
<dbReference type="InterPro" id="IPR021774">
    <property type="entry name" value="CUPID"/>
</dbReference>
<dbReference type="OrthoDB" id="10063592at2759"/>
<evidence type="ECO:0000256" key="4">
    <source>
        <dbReference type="SAM" id="MobiDB-lite"/>
    </source>
</evidence>
<dbReference type="InterPro" id="IPR019749">
    <property type="entry name" value="Band_41_domain"/>
</dbReference>
<feature type="compositionally biased region" description="Low complexity" evidence="4">
    <location>
        <begin position="893"/>
        <end position="910"/>
    </location>
</feature>
<feature type="compositionally biased region" description="Polar residues" evidence="4">
    <location>
        <begin position="972"/>
        <end position="987"/>
    </location>
</feature>
<sequence length="1218" mass="134081">MISLSNRSTLLPSDAGPSTPTAAARQQSSHSVPGTVIDRAPTPTTPISRFHQHEPIVSNSSSRNSVSTTTTTIPAAKTDPNPSPSKKRFQRLRVRSLSRTRVPKERRELQPQPLERGEANVDHAGIMTLPPPSHPTTSALPQSASAARAQDLASPSTPRRRNNSTGNLYAVDRQQSASSILSPSPSPCYQQQRGSLSRASRSTLNLFQDAQRNTMRHLSKSWDSLTRMAEGRSCQIVLLDGKKIEIFVQPKLFSGELLDIVCSHYNLKEKEYFGLANQDETGNFSWLQLDKRVLDPAHDFVLAQKKQKFLVLHFMVKFFVESITHLKDTVTVELLYLQARSLVVKGVIQIEQETAFELAAYGLQAAYGDFIDKETMDEHLKKDPALSAKIMKESASPLYCEERIIDYYKNLKGLLRGNAIVNYMTIIESLSTYGIHYYDVTDKSGGAYLLGISCKGLGQYRTTDKRIPERVFLWKDLGNLLFRDKKFSAEVLEARRVVHALSSINLYEDAADQSFLPSDDLTNAISDPTTQVSVSRRTFAPGQLTVHVWFAASAALAKTIWAMAISQHQFYLELKQAENMTNEQRTPAQVATDLTASVGLYGMFGDGSRNRSGSVCSSYSYRIVRDGSLTSGFASEDSISQMSDTEKKEMFLTARSKKDDLEETLSAKLQRLKDLCIQEAQITGELPPETPLKQGEPVPQVRRRMGTSFELSSNRVNSDLLTREEKELANLEEHFEVQANITKAAEKLMNDAGGKTIAKQRKQAYRKEHAKMKDIEKRLKEMRIALDRDPPSLDCRDVQIISHSSSISSGLGDSSSLQSFNRALPKSPALSLRSSASRSSMSIPDVSSAPPSRSQSNNNFRALMNSNSTAGYTPSNIYQTRNSYRHQQYPTLSPSSVSESPPHSLPSSDSFMMEQRQPSPFAVPPPRVINHKINVEAPPLPTVVTKVTSSQSISVSSSSSSVHHHRPAAVTSPLSGTTTQSQSSPRSASWDRNRIHGVRKSPAIPPSSMGAVDVKYATLENRKSRVRPPQWQETSIDYHRLPAMAPGAGCGGGGGLPNSPSPVCYTAELTKPYEMTDYYKYSNRVRKLSRTTPDGVDGPSVISSNGVTVETHAYPLSPVQTTMAGSGNNLAYRHHPTVHSTSGTASPNGGGSSSSTRSDRTVSPKVQPAVCSQMMFTPARPMQCLPVVLPRSARVGEAQIAWNDEVVRDCVPKMPTIV</sequence>